<dbReference type="AlphaFoldDB" id="A0AAN0VY89"/>
<evidence type="ECO:0000313" key="1">
    <source>
        <dbReference type="EMBL" id="AIW20137.1"/>
    </source>
</evidence>
<organism evidence="1 2">
    <name type="scientific">Vibrio coralliilyticus</name>
    <dbReference type="NCBI Taxonomy" id="190893"/>
    <lineage>
        <taxon>Bacteria</taxon>
        <taxon>Pseudomonadati</taxon>
        <taxon>Pseudomonadota</taxon>
        <taxon>Gammaproteobacteria</taxon>
        <taxon>Vibrionales</taxon>
        <taxon>Vibrionaceae</taxon>
        <taxon>Vibrio</taxon>
    </lineage>
</organism>
<protein>
    <submittedName>
        <fullName evidence="1">Uncharacterized protein</fullName>
    </submittedName>
</protein>
<dbReference type="Proteomes" id="UP000030081">
    <property type="component" value="Chromosome 1"/>
</dbReference>
<gene>
    <name evidence="1" type="ORF">IX92_14380</name>
</gene>
<reference evidence="1 2" key="1">
    <citation type="submission" date="2014-10" db="EMBL/GenBank/DDBJ databases">
        <title>The Complete Genome Sequence for the Shellfish Pathogen Vibrio coralliilyticus RE98 Isolated from a Shellfish Hatchery.</title>
        <authorList>
            <person name="Richards G.P."/>
            <person name="Bono J.L."/>
            <person name="Watson M.A."/>
            <person name="Needleman D.S."/>
        </authorList>
    </citation>
    <scope>NUCLEOTIDE SEQUENCE [LARGE SCALE GENOMIC DNA]</scope>
    <source>
        <strain evidence="1 2">RE98</strain>
    </source>
</reference>
<dbReference type="RefSeq" id="WP_043009413.1">
    <property type="nucleotide sequence ID" value="NZ_CP009617.1"/>
</dbReference>
<accession>A0AAN0VY89</accession>
<evidence type="ECO:0000313" key="2">
    <source>
        <dbReference type="Proteomes" id="UP000030081"/>
    </source>
</evidence>
<dbReference type="EMBL" id="CP009617">
    <property type="protein sequence ID" value="AIW20137.1"/>
    <property type="molecule type" value="Genomic_DNA"/>
</dbReference>
<dbReference type="KEGG" id="vcy:IX92_14380"/>
<keyword evidence="2" id="KW-1185">Reference proteome</keyword>
<name>A0AAN0VY89_9VIBR</name>
<sequence>MSNLTLQPKEIRQHSVGNDRFLIVRSATRYIWVVSDSGERIRVEGGDRLDISPFKKISVENPHHLVVTVEYQFTRRDLKPSGAATSTKETKAPQEFATAPHITIARGEKSLLVPANGSRVEVLIQNISQVEGEAMIGDVNVAPDVGLPVMGNRRNPAGLTINGSGDLWAYNNSETPVTLAVMEVRQ</sequence>
<proteinExistence type="predicted"/>